<keyword evidence="2" id="KW-1185">Reference proteome</keyword>
<reference evidence="1 2" key="1">
    <citation type="journal article" date="2017" name="Genome Biol.">
        <title>New reference genome sequences of hot pepper reveal the massive evolution of plant disease-resistance genes by retroduplication.</title>
        <authorList>
            <person name="Kim S."/>
            <person name="Park J."/>
            <person name="Yeom S.I."/>
            <person name="Kim Y.M."/>
            <person name="Seo E."/>
            <person name="Kim K.T."/>
            <person name="Kim M.S."/>
            <person name="Lee J.M."/>
            <person name="Cheong K."/>
            <person name="Shin H.S."/>
            <person name="Kim S.B."/>
            <person name="Han K."/>
            <person name="Lee J."/>
            <person name="Park M."/>
            <person name="Lee H.A."/>
            <person name="Lee H.Y."/>
            <person name="Lee Y."/>
            <person name="Oh S."/>
            <person name="Lee J.H."/>
            <person name="Choi E."/>
            <person name="Choi E."/>
            <person name="Lee S.E."/>
            <person name="Jeon J."/>
            <person name="Kim H."/>
            <person name="Choi G."/>
            <person name="Song H."/>
            <person name="Lee J."/>
            <person name="Lee S.C."/>
            <person name="Kwon J.K."/>
            <person name="Lee H.Y."/>
            <person name="Koo N."/>
            <person name="Hong Y."/>
            <person name="Kim R.W."/>
            <person name="Kang W.H."/>
            <person name="Huh J.H."/>
            <person name="Kang B.C."/>
            <person name="Yang T.J."/>
            <person name="Lee Y.H."/>
            <person name="Bennetzen J.L."/>
            <person name="Choi D."/>
        </authorList>
    </citation>
    <scope>NUCLEOTIDE SEQUENCE [LARGE SCALE GENOMIC DNA]</scope>
    <source>
        <strain evidence="2">cv. PBC81</strain>
    </source>
</reference>
<accession>A0A2G2VRC7</accession>
<dbReference type="AlphaFoldDB" id="A0A2G2VRC7"/>
<evidence type="ECO:0000313" key="2">
    <source>
        <dbReference type="Proteomes" id="UP000224567"/>
    </source>
</evidence>
<dbReference type="EMBL" id="MLFT02000010">
    <property type="protein sequence ID" value="PHT35531.1"/>
    <property type="molecule type" value="Genomic_DNA"/>
</dbReference>
<sequence>MANLPPALSLCIGGGVGVGIGGVGNGGGGLGGGGVGGGTSSSFSGGAGAPANKERTLQSAEQLVVDLSNPEYRENALSKTRRGMILYNSIVNLRRGVAETNGSKIPKMVSTLGICLWCVLSAHMNRKEIHLLRNGELVGGFRCLPSFSPACPSGSARVSSTHCRGCACIHLN</sequence>
<comment type="caution">
    <text evidence="1">The sequence shown here is derived from an EMBL/GenBank/DDBJ whole genome shotgun (WGS) entry which is preliminary data.</text>
</comment>
<proteinExistence type="predicted"/>
<evidence type="ECO:0000313" key="1">
    <source>
        <dbReference type="EMBL" id="PHT35531.1"/>
    </source>
</evidence>
<organism evidence="1 2">
    <name type="scientific">Capsicum baccatum</name>
    <name type="common">Peruvian pepper</name>
    <dbReference type="NCBI Taxonomy" id="33114"/>
    <lineage>
        <taxon>Eukaryota</taxon>
        <taxon>Viridiplantae</taxon>
        <taxon>Streptophyta</taxon>
        <taxon>Embryophyta</taxon>
        <taxon>Tracheophyta</taxon>
        <taxon>Spermatophyta</taxon>
        <taxon>Magnoliopsida</taxon>
        <taxon>eudicotyledons</taxon>
        <taxon>Gunneridae</taxon>
        <taxon>Pentapetalae</taxon>
        <taxon>asterids</taxon>
        <taxon>lamiids</taxon>
        <taxon>Solanales</taxon>
        <taxon>Solanaceae</taxon>
        <taxon>Solanoideae</taxon>
        <taxon>Capsiceae</taxon>
        <taxon>Capsicum</taxon>
    </lineage>
</organism>
<dbReference type="STRING" id="33114.A0A2G2VRC7"/>
<reference evidence="2" key="2">
    <citation type="journal article" date="2017" name="J. Anim. Genet.">
        <title>Multiple reference genome sequences of hot pepper reveal the massive evolution of plant disease resistance genes by retroduplication.</title>
        <authorList>
            <person name="Kim S."/>
            <person name="Park J."/>
            <person name="Yeom S.-I."/>
            <person name="Kim Y.-M."/>
            <person name="Seo E."/>
            <person name="Kim K.-T."/>
            <person name="Kim M.-S."/>
            <person name="Lee J.M."/>
            <person name="Cheong K."/>
            <person name="Shin H.-S."/>
            <person name="Kim S.-B."/>
            <person name="Han K."/>
            <person name="Lee J."/>
            <person name="Park M."/>
            <person name="Lee H.-A."/>
            <person name="Lee H.-Y."/>
            <person name="Lee Y."/>
            <person name="Oh S."/>
            <person name="Lee J.H."/>
            <person name="Choi E."/>
            <person name="Choi E."/>
            <person name="Lee S.E."/>
            <person name="Jeon J."/>
            <person name="Kim H."/>
            <person name="Choi G."/>
            <person name="Song H."/>
            <person name="Lee J."/>
            <person name="Lee S.-C."/>
            <person name="Kwon J.-K."/>
            <person name="Lee H.-Y."/>
            <person name="Koo N."/>
            <person name="Hong Y."/>
            <person name="Kim R.W."/>
            <person name="Kang W.-H."/>
            <person name="Huh J.H."/>
            <person name="Kang B.-C."/>
            <person name="Yang T.-J."/>
            <person name="Lee Y.-H."/>
            <person name="Bennetzen J.L."/>
            <person name="Choi D."/>
        </authorList>
    </citation>
    <scope>NUCLEOTIDE SEQUENCE [LARGE SCALE GENOMIC DNA]</scope>
    <source>
        <strain evidence="2">cv. PBC81</strain>
    </source>
</reference>
<name>A0A2G2VRC7_CAPBA</name>
<dbReference type="Proteomes" id="UP000224567">
    <property type="component" value="Unassembled WGS sequence"/>
</dbReference>
<protein>
    <submittedName>
        <fullName evidence="1">Uncharacterized protein</fullName>
    </submittedName>
</protein>
<gene>
    <name evidence="1" type="ORF">CQW23_23231</name>
</gene>